<dbReference type="Pfam" id="PF00535">
    <property type="entry name" value="Glycos_transf_2"/>
    <property type="match status" value="1"/>
</dbReference>
<protein>
    <submittedName>
        <fullName evidence="2">Glycosyltransferase</fullName>
        <ecNumber evidence="2">2.4.1.-</ecNumber>
    </submittedName>
</protein>
<dbReference type="EC" id="2.4.1.-" evidence="2"/>
<dbReference type="PANTHER" id="PTHR22916">
    <property type="entry name" value="GLYCOSYLTRANSFERASE"/>
    <property type="match status" value="1"/>
</dbReference>
<dbReference type="KEGG" id="arf:AR1Y2_2027"/>
<feature type="domain" description="Glycosyltransferase 2-like" evidence="1">
    <location>
        <begin position="5"/>
        <end position="125"/>
    </location>
</feature>
<dbReference type="SUPFAM" id="SSF53448">
    <property type="entry name" value="Nucleotide-diphospho-sugar transferases"/>
    <property type="match status" value="1"/>
</dbReference>
<organism evidence="2 3">
    <name type="scientific">Anaerostipes rhamnosivorans</name>
    <dbReference type="NCBI Taxonomy" id="1229621"/>
    <lineage>
        <taxon>Bacteria</taxon>
        <taxon>Bacillati</taxon>
        <taxon>Bacillota</taxon>
        <taxon>Clostridia</taxon>
        <taxon>Lachnospirales</taxon>
        <taxon>Lachnospiraceae</taxon>
        <taxon>Anaerostipes</taxon>
    </lineage>
</organism>
<dbReference type="CDD" id="cd00761">
    <property type="entry name" value="Glyco_tranf_GTA_type"/>
    <property type="match status" value="1"/>
</dbReference>
<proteinExistence type="predicted"/>
<dbReference type="PANTHER" id="PTHR22916:SF3">
    <property type="entry name" value="UDP-GLCNAC:BETAGAL BETA-1,3-N-ACETYLGLUCOSAMINYLTRANSFERASE-LIKE PROTEIN 1"/>
    <property type="match status" value="1"/>
</dbReference>
<evidence type="ECO:0000313" key="3">
    <source>
        <dbReference type="Proteomes" id="UP000298653"/>
    </source>
</evidence>
<dbReference type="EMBL" id="CP040058">
    <property type="protein sequence ID" value="QCP35481.1"/>
    <property type="molecule type" value="Genomic_DNA"/>
</dbReference>
<dbReference type="InterPro" id="IPR029044">
    <property type="entry name" value="Nucleotide-diphossugar_trans"/>
</dbReference>
<keyword evidence="2" id="KW-0328">Glycosyltransferase</keyword>
<keyword evidence="2" id="KW-0808">Transferase</keyword>
<dbReference type="InterPro" id="IPR001173">
    <property type="entry name" value="Glyco_trans_2-like"/>
</dbReference>
<gene>
    <name evidence="2" type="ORF">AR1Y2_2027</name>
</gene>
<dbReference type="GO" id="GO:0016758">
    <property type="term" value="F:hexosyltransferase activity"/>
    <property type="evidence" value="ECO:0007669"/>
    <property type="project" value="UniProtKB-ARBA"/>
</dbReference>
<keyword evidence="3" id="KW-1185">Reference proteome</keyword>
<dbReference type="OrthoDB" id="396512at2"/>
<dbReference type="Gene3D" id="3.90.550.10">
    <property type="entry name" value="Spore Coat Polysaccharide Biosynthesis Protein SpsA, Chain A"/>
    <property type="match status" value="1"/>
</dbReference>
<reference evidence="2 3" key="1">
    <citation type="submission" date="2019-05" db="EMBL/GenBank/DDBJ databases">
        <title>Complete genome sequencing of Anaerostipes rhamnosivorans.</title>
        <authorList>
            <person name="Bui T.P.N."/>
            <person name="de Vos W.M."/>
        </authorList>
    </citation>
    <scope>NUCLEOTIDE SEQUENCE [LARGE SCALE GENOMIC DNA]</scope>
    <source>
        <strain evidence="2 3">1y2</strain>
    </source>
</reference>
<accession>A0A4P8IF30</accession>
<dbReference type="AlphaFoldDB" id="A0A4P8IF30"/>
<name>A0A4P8IF30_9FIRM</name>
<sequence>MKLLSFAVPCYNSQEYMRHCIDTLLIGGDKVEILIIDDGSTDNTGMIADEYENKYPGICRAIHQKNKGHGGAVNTGIAHAKGIYFKVVDSDDWVNEHAYEEIMKKLETFYRQGTIVDMFMSNYVYEKQGVKKKTVIHYRHSIPIEELFTWDDVKRFPLSQYILMHSVIYRTSLLHECRLCLPEHTFYVDNLYVFKPLPYVKTIYYLDVNFYRYFIGRDDQSVNENNMIKRIDQQFFVTQAMIDYMSSFELVNKPLYRYMKHYLSIIMTVSSVIAIKSGTPEHIQKKKELWRYLKTKNKKLYRQIRGSLVGNAVNLPGYGGRKVVIAAYKAARKFIGFN</sequence>
<evidence type="ECO:0000259" key="1">
    <source>
        <dbReference type="Pfam" id="PF00535"/>
    </source>
</evidence>
<evidence type="ECO:0000313" key="2">
    <source>
        <dbReference type="EMBL" id="QCP35481.1"/>
    </source>
</evidence>
<dbReference type="Proteomes" id="UP000298653">
    <property type="component" value="Chromosome"/>
</dbReference>
<dbReference type="RefSeq" id="WP_137328859.1">
    <property type="nucleotide sequence ID" value="NZ_CP040058.1"/>
</dbReference>